<protein>
    <submittedName>
        <fullName evidence="1">Uncharacterized protein</fullName>
    </submittedName>
</protein>
<sequence length="48" mass="4805">MCSTGFTAPLILQAGSFLWRGGSLGPVAGIGAAGFSAAGTCIRRFLCL</sequence>
<reference evidence="1 2" key="1">
    <citation type="journal article" date="2015" name="Stand. Genomic Sci.">
        <title>Complete genome sequence and description of Salinispira pacifica gen. nov., sp. nov., a novel spirochaete isolated form a hypersaline microbial mat.</title>
        <authorList>
            <person name="Ben Hania W."/>
            <person name="Joseph M."/>
            <person name="Schumann P."/>
            <person name="Bunk B."/>
            <person name="Fiebig A."/>
            <person name="Sproer C."/>
            <person name="Klenk H.P."/>
            <person name="Fardeau M.L."/>
            <person name="Spring S."/>
        </authorList>
    </citation>
    <scope>NUCLEOTIDE SEQUENCE [LARGE SCALE GENOMIC DNA]</scope>
    <source>
        <strain evidence="1 2">L21-RPul-D2</strain>
    </source>
</reference>
<dbReference type="HOGENOM" id="CLU_3157614_0_0_12"/>
<organism evidence="1 2">
    <name type="scientific">Salinispira pacifica</name>
    <dbReference type="NCBI Taxonomy" id="1307761"/>
    <lineage>
        <taxon>Bacteria</taxon>
        <taxon>Pseudomonadati</taxon>
        <taxon>Spirochaetota</taxon>
        <taxon>Spirochaetia</taxon>
        <taxon>Spirochaetales</taxon>
        <taxon>Spirochaetaceae</taxon>
        <taxon>Salinispira</taxon>
    </lineage>
</organism>
<evidence type="ECO:0000313" key="1">
    <source>
        <dbReference type="EMBL" id="AHC14586.1"/>
    </source>
</evidence>
<dbReference type="EMBL" id="CP006939">
    <property type="protein sequence ID" value="AHC14586.1"/>
    <property type="molecule type" value="Genomic_DNA"/>
</dbReference>
<keyword evidence="2" id="KW-1185">Reference proteome</keyword>
<name>V5WHE8_9SPIO</name>
<dbReference type="STRING" id="1307761.L21SP2_1183"/>
<proteinExistence type="predicted"/>
<dbReference type="AlphaFoldDB" id="V5WHE8"/>
<evidence type="ECO:0000313" key="2">
    <source>
        <dbReference type="Proteomes" id="UP000018680"/>
    </source>
</evidence>
<accession>V5WHE8</accession>
<gene>
    <name evidence="1" type="ORF">L21SP2_1183</name>
</gene>
<dbReference type="Proteomes" id="UP000018680">
    <property type="component" value="Chromosome"/>
</dbReference>
<dbReference type="KEGG" id="slr:L21SP2_1183"/>